<keyword evidence="2" id="KW-1185">Reference proteome</keyword>
<sequence>MTSLSVSDSLFNFISHDIRPWVKDNIKMSEIATLGDSLHPIDILYELLVDFYPLQKITSFRRDTEQNRVRSKLKKIREFFIENKLECPKHWAILYEKSQDDQEFLKCINFVLIVFQNHVFKDELTYFTNQQIKLLKEMLDIQESNRFYRKKLQTILDYVQRNRNCRYCPEIENFITTEPDIFKVE</sequence>
<gene>
    <name evidence="1" type="ORF">M9Y10_023565</name>
</gene>
<evidence type="ECO:0000313" key="2">
    <source>
        <dbReference type="Proteomes" id="UP001470230"/>
    </source>
</evidence>
<evidence type="ECO:0000313" key="1">
    <source>
        <dbReference type="EMBL" id="KAK8895123.1"/>
    </source>
</evidence>
<accession>A0ABR2KVQ2</accession>
<dbReference type="EMBL" id="JAPFFF010000003">
    <property type="protein sequence ID" value="KAK8895123.1"/>
    <property type="molecule type" value="Genomic_DNA"/>
</dbReference>
<dbReference type="Proteomes" id="UP001470230">
    <property type="component" value="Unassembled WGS sequence"/>
</dbReference>
<proteinExistence type="predicted"/>
<protein>
    <submittedName>
        <fullName evidence="1">Uncharacterized protein</fullName>
    </submittedName>
</protein>
<comment type="caution">
    <text evidence="1">The sequence shown here is derived from an EMBL/GenBank/DDBJ whole genome shotgun (WGS) entry which is preliminary data.</text>
</comment>
<name>A0ABR2KVQ2_9EUKA</name>
<reference evidence="1 2" key="1">
    <citation type="submission" date="2024-04" db="EMBL/GenBank/DDBJ databases">
        <title>Tritrichomonas musculus Genome.</title>
        <authorList>
            <person name="Alves-Ferreira E."/>
            <person name="Grigg M."/>
            <person name="Lorenzi H."/>
            <person name="Galac M."/>
        </authorList>
    </citation>
    <scope>NUCLEOTIDE SEQUENCE [LARGE SCALE GENOMIC DNA]</scope>
    <source>
        <strain evidence="1 2">EAF2021</strain>
    </source>
</reference>
<organism evidence="1 2">
    <name type="scientific">Tritrichomonas musculus</name>
    <dbReference type="NCBI Taxonomy" id="1915356"/>
    <lineage>
        <taxon>Eukaryota</taxon>
        <taxon>Metamonada</taxon>
        <taxon>Parabasalia</taxon>
        <taxon>Tritrichomonadida</taxon>
        <taxon>Tritrichomonadidae</taxon>
        <taxon>Tritrichomonas</taxon>
    </lineage>
</organism>